<proteinExistence type="predicted"/>
<organism evidence="1 2">
    <name type="scientific">Pseudomonas peli</name>
    <dbReference type="NCBI Taxonomy" id="592361"/>
    <lineage>
        <taxon>Bacteria</taxon>
        <taxon>Pseudomonadati</taxon>
        <taxon>Pseudomonadota</taxon>
        <taxon>Gammaproteobacteria</taxon>
        <taxon>Pseudomonadales</taxon>
        <taxon>Pseudomonadaceae</taxon>
        <taxon>Pseudomonas</taxon>
    </lineage>
</organism>
<sequence length="82" mass="9178">MSSTLEQLRKQYAASYITAEQLLADHLPHIGSVNHLRRKIRAGHLDLKLQQIDPSSNRSPWVIYLTNLADWLDKQAAASAAA</sequence>
<dbReference type="RefSeq" id="WP_090248732.1">
    <property type="nucleotide sequence ID" value="NZ_FMTL01000001.1"/>
</dbReference>
<comment type="caution">
    <text evidence="1">The sequence shown here is derived from an EMBL/GenBank/DDBJ whole genome shotgun (WGS) entry which is preliminary data.</text>
</comment>
<dbReference type="EMBL" id="FMTL01000001">
    <property type="protein sequence ID" value="SCW39087.1"/>
    <property type="molecule type" value="Genomic_DNA"/>
</dbReference>
<evidence type="ECO:0000313" key="1">
    <source>
        <dbReference type="EMBL" id="SCW39087.1"/>
    </source>
</evidence>
<reference evidence="1 2" key="1">
    <citation type="submission" date="2016-10" db="EMBL/GenBank/DDBJ databases">
        <authorList>
            <person name="Varghese N."/>
            <person name="Submissions S."/>
        </authorList>
    </citation>
    <scope>NUCLEOTIDE SEQUENCE [LARGE SCALE GENOMIC DNA]</scope>
    <source>
        <strain evidence="1 2">DSM 17833</strain>
    </source>
</reference>
<protein>
    <submittedName>
        <fullName evidence="1">Pyocin activator protein PrtN</fullName>
    </submittedName>
</protein>
<dbReference type="AlphaFoldDB" id="A0AB37Z429"/>
<dbReference type="Pfam" id="PF11112">
    <property type="entry name" value="PyocinActivator"/>
    <property type="match status" value="1"/>
</dbReference>
<keyword evidence="2" id="KW-1185">Reference proteome</keyword>
<name>A0AB37Z429_9PSED</name>
<evidence type="ECO:0000313" key="2">
    <source>
        <dbReference type="Proteomes" id="UP000242418"/>
    </source>
</evidence>
<dbReference type="Proteomes" id="UP000242418">
    <property type="component" value="Unassembled WGS sequence"/>
</dbReference>
<dbReference type="GO" id="GO:0006355">
    <property type="term" value="P:regulation of DNA-templated transcription"/>
    <property type="evidence" value="ECO:0007669"/>
    <property type="project" value="InterPro"/>
</dbReference>
<gene>
    <name evidence="1" type="ORF">SAMN05216370_0891</name>
</gene>
<accession>A0AB37Z429</accession>
<dbReference type="InterPro" id="IPR020518">
    <property type="entry name" value="Tscrpt_reg_PrtN"/>
</dbReference>